<gene>
    <name evidence="1" type="ORF">APZ18_02170</name>
</gene>
<evidence type="ECO:0008006" key="3">
    <source>
        <dbReference type="Google" id="ProtNLM"/>
    </source>
</evidence>
<name>A0AAW3JW53_9FIRM</name>
<organism evidence="1 2">
    <name type="scientific">Butyribacter intestini</name>
    <dbReference type="NCBI Taxonomy" id="1703332"/>
    <lineage>
        <taxon>Bacteria</taxon>
        <taxon>Bacillati</taxon>
        <taxon>Bacillota</taxon>
        <taxon>Clostridia</taxon>
        <taxon>Lachnospirales</taxon>
        <taxon>Lachnospiraceae</taxon>
        <taxon>Butyribacter</taxon>
    </lineage>
</organism>
<reference evidence="1 2" key="1">
    <citation type="submission" date="2015-10" db="EMBL/GenBank/DDBJ databases">
        <title>Butyribacter intestini gen. nov., sp. nov., a butyric acid-producing bacterium of the family Lachnospiraceae isolated from the human faeces.</title>
        <authorList>
            <person name="Zou Y."/>
            <person name="Xue W."/>
            <person name="Luo G."/>
            <person name="Lv M."/>
        </authorList>
    </citation>
    <scope>NUCLEOTIDE SEQUENCE [LARGE SCALE GENOMIC DNA]</scope>
    <source>
        <strain evidence="1 2">TF01-11</strain>
    </source>
</reference>
<proteinExistence type="predicted"/>
<protein>
    <recommendedName>
        <fullName evidence="3">Nucleic-acid-binding protein containing Zn-ribbon domain (DUF2082)</fullName>
    </recommendedName>
</protein>
<sequence>MECLRCKAEMKHYKFNGNFEIYGKEHDPGNGYARRRLPHNPHSVYVCEKCGYMELSTKNCENEDI</sequence>
<dbReference type="Proteomes" id="UP000050833">
    <property type="component" value="Unassembled WGS sequence"/>
</dbReference>
<dbReference type="EMBL" id="LLKB01000001">
    <property type="protein sequence ID" value="KQC86021.1"/>
    <property type="molecule type" value="Genomic_DNA"/>
</dbReference>
<evidence type="ECO:0000313" key="2">
    <source>
        <dbReference type="Proteomes" id="UP000050833"/>
    </source>
</evidence>
<evidence type="ECO:0000313" key="1">
    <source>
        <dbReference type="EMBL" id="KQC86021.1"/>
    </source>
</evidence>
<comment type="caution">
    <text evidence="1">The sequence shown here is derived from an EMBL/GenBank/DDBJ whole genome shotgun (WGS) entry which is preliminary data.</text>
</comment>
<accession>A0AAW3JW53</accession>
<dbReference type="AlphaFoldDB" id="A0AAW3JW53"/>
<dbReference type="RefSeq" id="WP_055941188.1">
    <property type="nucleotide sequence ID" value="NZ_LLKB01000001.1"/>
</dbReference>
<keyword evidence="2" id="KW-1185">Reference proteome</keyword>